<evidence type="ECO:0000256" key="8">
    <source>
        <dbReference type="RuleBase" id="RU363032"/>
    </source>
</evidence>
<comment type="caution">
    <text evidence="10">The sequence shown here is derived from an EMBL/GenBank/DDBJ whole genome shotgun (WGS) entry which is preliminary data.</text>
</comment>
<feature type="domain" description="ABC transmembrane type-1" evidence="9">
    <location>
        <begin position="70"/>
        <end position="258"/>
    </location>
</feature>
<keyword evidence="2 8" id="KW-0813">Transport</keyword>
<evidence type="ECO:0000313" key="10">
    <source>
        <dbReference type="EMBL" id="KGA33089.1"/>
    </source>
</evidence>
<protein>
    <submittedName>
        <fullName evidence="10">ABC transporter permease</fullName>
    </submittedName>
</protein>
<dbReference type="PANTHER" id="PTHR43357">
    <property type="entry name" value="INNER MEMBRANE ABC TRANSPORTER PERMEASE PROTEIN YDCV"/>
    <property type="match status" value="1"/>
</dbReference>
<dbReference type="RefSeq" id="WP_039316089.1">
    <property type="nucleotide sequence ID" value="NZ_JAKNTB010000001.1"/>
</dbReference>
<dbReference type="Proteomes" id="UP000029435">
    <property type="component" value="Unassembled WGS sequence"/>
</dbReference>
<dbReference type="PROSITE" id="PS50928">
    <property type="entry name" value="ABC_TM1"/>
    <property type="match status" value="1"/>
</dbReference>
<dbReference type="CDD" id="cd06261">
    <property type="entry name" value="TM_PBP2"/>
    <property type="match status" value="1"/>
</dbReference>
<evidence type="ECO:0000256" key="6">
    <source>
        <dbReference type="ARBA" id="ARBA00022989"/>
    </source>
</evidence>
<evidence type="ECO:0000256" key="3">
    <source>
        <dbReference type="ARBA" id="ARBA00022475"/>
    </source>
</evidence>
<name>A0A0M2EXY4_9GAMM</name>
<keyword evidence="5 8" id="KW-0812">Transmembrane</keyword>
<evidence type="ECO:0000259" key="9">
    <source>
        <dbReference type="PROSITE" id="PS50928"/>
    </source>
</evidence>
<evidence type="ECO:0000256" key="5">
    <source>
        <dbReference type="ARBA" id="ARBA00022692"/>
    </source>
</evidence>
<keyword evidence="6 8" id="KW-1133">Transmembrane helix</keyword>
<evidence type="ECO:0000256" key="2">
    <source>
        <dbReference type="ARBA" id="ARBA00022448"/>
    </source>
</evidence>
<organism evidence="10 11">
    <name type="scientific">Pectobacterium brasiliense</name>
    <dbReference type="NCBI Taxonomy" id="180957"/>
    <lineage>
        <taxon>Bacteria</taxon>
        <taxon>Pseudomonadati</taxon>
        <taxon>Pseudomonadota</taxon>
        <taxon>Gammaproteobacteria</taxon>
        <taxon>Enterobacterales</taxon>
        <taxon>Pectobacteriaceae</taxon>
        <taxon>Pectobacterium</taxon>
    </lineage>
</organism>
<dbReference type="Pfam" id="PF00528">
    <property type="entry name" value="BPD_transp_1"/>
    <property type="match status" value="1"/>
</dbReference>
<feature type="transmembrane region" description="Helical" evidence="8">
    <location>
        <begin position="194"/>
        <end position="218"/>
    </location>
</feature>
<evidence type="ECO:0000256" key="4">
    <source>
        <dbReference type="ARBA" id="ARBA00022519"/>
    </source>
</evidence>
<dbReference type="OrthoDB" id="9815533at2"/>
<keyword evidence="4" id="KW-0997">Cell inner membrane</keyword>
<dbReference type="InterPro" id="IPR035906">
    <property type="entry name" value="MetI-like_sf"/>
</dbReference>
<evidence type="ECO:0000256" key="7">
    <source>
        <dbReference type="ARBA" id="ARBA00023136"/>
    </source>
</evidence>
<comment type="similarity">
    <text evidence="8">Belongs to the binding-protein-dependent transport system permease family.</text>
</comment>
<evidence type="ECO:0000256" key="1">
    <source>
        <dbReference type="ARBA" id="ARBA00004429"/>
    </source>
</evidence>
<dbReference type="GO" id="GO:0005886">
    <property type="term" value="C:plasma membrane"/>
    <property type="evidence" value="ECO:0007669"/>
    <property type="project" value="UniProtKB-SubCell"/>
</dbReference>
<dbReference type="Gene3D" id="1.10.3720.10">
    <property type="entry name" value="MetI-like"/>
    <property type="match status" value="1"/>
</dbReference>
<dbReference type="InterPro" id="IPR000515">
    <property type="entry name" value="MetI-like"/>
</dbReference>
<keyword evidence="7 8" id="KW-0472">Membrane</keyword>
<feature type="transmembrane region" description="Helical" evidence="8">
    <location>
        <begin position="70"/>
        <end position="96"/>
    </location>
</feature>
<feature type="transmembrane region" description="Helical" evidence="8">
    <location>
        <begin position="14"/>
        <end position="39"/>
    </location>
</feature>
<sequence>MVTDRSPGVRLRQYAVTLAGILVYAFLALPVLVIVLSAFSPETYPQFPPRDISLRWFRALLEDENWRSSLGVSLLLLVIVTPLTVMVGTFAAWALARLEFRYRESLQAFILSPLMIPQVVLGIALLYVLMAAGLAGSITGLVIGHMVVALPYVVRTVSVSLAAMDRRLEAVSMSLGAGRAYTFRHVTLPLIKPGMLAGAVFAAVTSFGEVSVSLFLSAPDTITVPVRIFNYVDQTFDPTVNAISVIFIAIAVLMLIVIEKRIGLTKIL</sequence>
<dbReference type="AlphaFoldDB" id="A0A0M2EXY4"/>
<gene>
    <name evidence="10" type="ORF">KU74_14395</name>
</gene>
<evidence type="ECO:0000313" key="11">
    <source>
        <dbReference type="Proteomes" id="UP000029435"/>
    </source>
</evidence>
<feature type="transmembrane region" description="Helical" evidence="8">
    <location>
        <begin position="238"/>
        <end position="258"/>
    </location>
</feature>
<dbReference type="PANTHER" id="PTHR43357:SF4">
    <property type="entry name" value="INNER MEMBRANE ABC TRANSPORTER PERMEASE PROTEIN YDCV"/>
    <property type="match status" value="1"/>
</dbReference>
<accession>A0A0M2EXY4</accession>
<reference evidence="10 11" key="1">
    <citation type="submission" date="2014-08" db="EMBL/GenBank/DDBJ databases">
        <title>Genome sequences of NCPPB Pectobacterium isolates.</title>
        <authorList>
            <person name="Glover R.H."/>
            <person name="Sapp M."/>
            <person name="Elphinstone J."/>
        </authorList>
    </citation>
    <scope>NUCLEOTIDE SEQUENCE [LARGE SCALE GENOMIC DNA]</scope>
    <source>
        <strain evidence="10 11">LMG 21372</strain>
    </source>
</reference>
<keyword evidence="3" id="KW-1003">Cell membrane</keyword>
<comment type="subcellular location">
    <subcellularLocation>
        <location evidence="1">Cell inner membrane</location>
        <topology evidence="1">Multi-pass membrane protein</topology>
    </subcellularLocation>
    <subcellularLocation>
        <location evidence="8">Cell membrane</location>
        <topology evidence="8">Multi-pass membrane protein</topology>
    </subcellularLocation>
</comment>
<dbReference type="GO" id="GO:0055085">
    <property type="term" value="P:transmembrane transport"/>
    <property type="evidence" value="ECO:0007669"/>
    <property type="project" value="InterPro"/>
</dbReference>
<dbReference type="EMBL" id="JQOD01000003">
    <property type="protein sequence ID" value="KGA33089.1"/>
    <property type="molecule type" value="Genomic_DNA"/>
</dbReference>
<proteinExistence type="inferred from homology"/>
<feature type="transmembrane region" description="Helical" evidence="8">
    <location>
        <begin position="108"/>
        <end position="128"/>
    </location>
</feature>
<feature type="transmembrane region" description="Helical" evidence="8">
    <location>
        <begin position="134"/>
        <end position="154"/>
    </location>
</feature>
<dbReference type="SUPFAM" id="SSF161098">
    <property type="entry name" value="MetI-like"/>
    <property type="match status" value="1"/>
</dbReference>